<protein>
    <submittedName>
        <fullName evidence="2">Purine-binding chemotaxis protein CheW</fullName>
    </submittedName>
</protein>
<dbReference type="GO" id="GO:0006935">
    <property type="term" value="P:chemotaxis"/>
    <property type="evidence" value="ECO:0007669"/>
    <property type="project" value="InterPro"/>
</dbReference>
<dbReference type="Proteomes" id="UP000295717">
    <property type="component" value="Unassembled WGS sequence"/>
</dbReference>
<dbReference type="PROSITE" id="PS50851">
    <property type="entry name" value="CHEW"/>
    <property type="match status" value="1"/>
</dbReference>
<accession>A0A4R3MVE5</accession>
<dbReference type="GO" id="GO:0005829">
    <property type="term" value="C:cytosol"/>
    <property type="evidence" value="ECO:0007669"/>
    <property type="project" value="TreeGrafter"/>
</dbReference>
<dbReference type="GO" id="GO:0007165">
    <property type="term" value="P:signal transduction"/>
    <property type="evidence" value="ECO:0007669"/>
    <property type="project" value="InterPro"/>
</dbReference>
<gene>
    <name evidence="2" type="ORF">EDC35_106222</name>
</gene>
<dbReference type="Gene3D" id="2.30.30.40">
    <property type="entry name" value="SH3 Domains"/>
    <property type="match status" value="1"/>
</dbReference>
<name>A0A4R3MVE5_9GAMM</name>
<dbReference type="SMART" id="SM00260">
    <property type="entry name" value="CheW"/>
    <property type="match status" value="1"/>
</dbReference>
<evidence type="ECO:0000259" key="1">
    <source>
        <dbReference type="PROSITE" id="PS50851"/>
    </source>
</evidence>
<dbReference type="InterPro" id="IPR039315">
    <property type="entry name" value="CheW"/>
</dbReference>
<dbReference type="Gene3D" id="2.40.50.180">
    <property type="entry name" value="CheA-289, Domain 4"/>
    <property type="match status" value="1"/>
</dbReference>
<dbReference type="InterPro" id="IPR002545">
    <property type="entry name" value="CheW-lke_dom"/>
</dbReference>
<dbReference type="Pfam" id="PF01584">
    <property type="entry name" value="CheW"/>
    <property type="match status" value="1"/>
</dbReference>
<dbReference type="SUPFAM" id="SSF50341">
    <property type="entry name" value="CheW-like"/>
    <property type="match status" value="1"/>
</dbReference>
<reference evidence="2 3" key="1">
    <citation type="submission" date="2019-03" db="EMBL/GenBank/DDBJ databases">
        <title>Genomic Encyclopedia of Type Strains, Phase IV (KMG-IV): sequencing the most valuable type-strain genomes for metagenomic binning, comparative biology and taxonomic classification.</title>
        <authorList>
            <person name="Goeker M."/>
        </authorList>
    </citation>
    <scope>NUCLEOTIDE SEQUENCE [LARGE SCALE GENOMIC DNA]</scope>
    <source>
        <strain evidence="2 3">DSM 13587</strain>
    </source>
</reference>
<dbReference type="PANTHER" id="PTHR22617">
    <property type="entry name" value="CHEMOTAXIS SENSOR HISTIDINE KINASE-RELATED"/>
    <property type="match status" value="1"/>
</dbReference>
<dbReference type="RefSeq" id="WP_132977687.1">
    <property type="nucleotide sequence ID" value="NZ_SMAO01000006.1"/>
</dbReference>
<keyword evidence="3" id="KW-1185">Reference proteome</keyword>
<dbReference type="OrthoDB" id="6589374at2"/>
<dbReference type="InterPro" id="IPR036061">
    <property type="entry name" value="CheW-like_dom_sf"/>
</dbReference>
<feature type="domain" description="CheW-like" evidence="1">
    <location>
        <begin position="29"/>
        <end position="173"/>
    </location>
</feature>
<dbReference type="AlphaFoldDB" id="A0A4R3MVE5"/>
<dbReference type="PANTHER" id="PTHR22617:SF23">
    <property type="entry name" value="CHEMOTAXIS PROTEIN CHEW"/>
    <property type="match status" value="1"/>
</dbReference>
<dbReference type="EMBL" id="SMAO01000006">
    <property type="protein sequence ID" value="TCT20294.1"/>
    <property type="molecule type" value="Genomic_DNA"/>
</dbReference>
<organism evidence="2 3">
    <name type="scientific">Thiobaca trueperi</name>
    <dbReference type="NCBI Taxonomy" id="127458"/>
    <lineage>
        <taxon>Bacteria</taxon>
        <taxon>Pseudomonadati</taxon>
        <taxon>Pseudomonadota</taxon>
        <taxon>Gammaproteobacteria</taxon>
        <taxon>Chromatiales</taxon>
        <taxon>Chromatiaceae</taxon>
        <taxon>Thiobaca</taxon>
    </lineage>
</organism>
<evidence type="ECO:0000313" key="2">
    <source>
        <dbReference type="EMBL" id="TCT20294.1"/>
    </source>
</evidence>
<evidence type="ECO:0000313" key="3">
    <source>
        <dbReference type="Proteomes" id="UP000295717"/>
    </source>
</evidence>
<proteinExistence type="predicted"/>
<comment type="caution">
    <text evidence="2">The sequence shown here is derived from an EMBL/GenBank/DDBJ whole genome shotgun (WGS) entry which is preliminary data.</text>
</comment>
<sequence>MAPERDQLAEILEQRRQAGAGIVTVDAPALKLVIFAIGDACFAFPGSRIIEILPLTTIHFVPGCPAFLEGVINVRGDIDSVIRLGDLLGAAHAPTDRHTSILLGQGRAGDPPVRSGLRVDRVLDVLDVIESSIQPPPETLPEPLRGLASGVLRHREQTVIVLDLERLFHAIQHRAGVMSS</sequence>